<comment type="caution">
    <text evidence="2">The sequence shown here is derived from an EMBL/GenBank/DDBJ whole genome shotgun (WGS) entry which is preliminary data.</text>
</comment>
<sequence length="44" mass="5157">NNDKGASKTSAKSNESIDIEIQEKQVRERRKEQKKRTKAQEGRR</sequence>
<accession>A0A9N9H6R6</accession>
<gene>
    <name evidence="2" type="ORF">DEBURN_LOCUS11514</name>
</gene>
<evidence type="ECO:0000256" key="1">
    <source>
        <dbReference type="SAM" id="MobiDB-lite"/>
    </source>
</evidence>
<keyword evidence="3" id="KW-1185">Reference proteome</keyword>
<feature type="compositionally biased region" description="Polar residues" evidence="1">
    <location>
        <begin position="7"/>
        <end position="16"/>
    </location>
</feature>
<dbReference type="Proteomes" id="UP000789706">
    <property type="component" value="Unassembled WGS sequence"/>
</dbReference>
<name>A0A9N9H6R6_9GLOM</name>
<evidence type="ECO:0000313" key="2">
    <source>
        <dbReference type="EMBL" id="CAG8652885.1"/>
    </source>
</evidence>
<feature type="region of interest" description="Disordered" evidence="1">
    <location>
        <begin position="1"/>
        <end position="44"/>
    </location>
</feature>
<feature type="compositionally biased region" description="Basic and acidic residues" evidence="1">
    <location>
        <begin position="21"/>
        <end position="31"/>
    </location>
</feature>
<protein>
    <submittedName>
        <fullName evidence="2">9641_t:CDS:1</fullName>
    </submittedName>
</protein>
<organism evidence="2 3">
    <name type="scientific">Diversispora eburnea</name>
    <dbReference type="NCBI Taxonomy" id="1213867"/>
    <lineage>
        <taxon>Eukaryota</taxon>
        <taxon>Fungi</taxon>
        <taxon>Fungi incertae sedis</taxon>
        <taxon>Mucoromycota</taxon>
        <taxon>Glomeromycotina</taxon>
        <taxon>Glomeromycetes</taxon>
        <taxon>Diversisporales</taxon>
        <taxon>Diversisporaceae</taxon>
        <taxon>Diversispora</taxon>
    </lineage>
</organism>
<proteinExistence type="predicted"/>
<evidence type="ECO:0000313" key="3">
    <source>
        <dbReference type="Proteomes" id="UP000789706"/>
    </source>
</evidence>
<dbReference type="AlphaFoldDB" id="A0A9N9H6R6"/>
<feature type="non-terminal residue" evidence="2">
    <location>
        <position position="1"/>
    </location>
</feature>
<reference evidence="2" key="1">
    <citation type="submission" date="2021-06" db="EMBL/GenBank/DDBJ databases">
        <authorList>
            <person name="Kallberg Y."/>
            <person name="Tangrot J."/>
            <person name="Rosling A."/>
        </authorList>
    </citation>
    <scope>NUCLEOTIDE SEQUENCE</scope>
    <source>
        <strain evidence="2">AZ414A</strain>
    </source>
</reference>
<dbReference type="EMBL" id="CAJVPK010006786">
    <property type="protein sequence ID" value="CAG8652885.1"/>
    <property type="molecule type" value="Genomic_DNA"/>
</dbReference>